<reference evidence="2" key="1">
    <citation type="submission" date="2020-08" db="EMBL/GenBank/DDBJ databases">
        <title>Genomic insights into the carbon and energy metabolism of the first obligate autotrophic acetogenic bacterium Aceticella autotrophica gen. nov., sp. nov.</title>
        <authorList>
            <person name="Toshchakov S.V."/>
            <person name="Elcheninov A.G."/>
            <person name="Kublanov I.V."/>
            <person name="Frolov E.N."/>
            <person name="Lebedinsky A.V."/>
        </authorList>
    </citation>
    <scope>NUCLEOTIDE SEQUENCE</scope>
    <source>
        <strain evidence="2">3443-3Ac</strain>
    </source>
</reference>
<dbReference type="AlphaFoldDB" id="A0A975GAH4"/>
<dbReference type="Proteomes" id="UP000671913">
    <property type="component" value="Chromosome"/>
</dbReference>
<evidence type="ECO:0000313" key="3">
    <source>
        <dbReference type="Proteomes" id="UP000671913"/>
    </source>
</evidence>
<accession>A0A975GAH4</accession>
<protein>
    <submittedName>
        <fullName evidence="2">YibE/F family protein</fullName>
    </submittedName>
</protein>
<dbReference type="PANTHER" id="PTHR41771:SF1">
    <property type="entry name" value="MEMBRANE PROTEIN"/>
    <property type="match status" value="1"/>
</dbReference>
<feature type="transmembrane region" description="Helical" evidence="1">
    <location>
        <begin position="192"/>
        <end position="210"/>
    </location>
</feature>
<keyword evidence="3" id="KW-1185">Reference proteome</keyword>
<dbReference type="PANTHER" id="PTHR41771">
    <property type="entry name" value="MEMBRANE PROTEIN-RELATED"/>
    <property type="match status" value="1"/>
</dbReference>
<feature type="transmembrane region" description="Helical" evidence="1">
    <location>
        <begin position="366"/>
        <end position="388"/>
    </location>
</feature>
<feature type="transmembrane region" description="Helical" evidence="1">
    <location>
        <begin position="217"/>
        <end position="238"/>
    </location>
</feature>
<dbReference type="KEGG" id="aaut:ACETAC_09590"/>
<dbReference type="EMBL" id="CP060096">
    <property type="protein sequence ID" value="QSZ27102.1"/>
    <property type="molecule type" value="Genomic_DNA"/>
</dbReference>
<keyword evidence="1" id="KW-1133">Transmembrane helix</keyword>
<gene>
    <name evidence="2" type="ORF">ACETAC_09590</name>
</gene>
<dbReference type="InterPro" id="IPR012507">
    <property type="entry name" value="YibE_F"/>
</dbReference>
<keyword evidence="1" id="KW-0472">Membrane</keyword>
<feature type="transmembrane region" description="Helical" evidence="1">
    <location>
        <begin position="269"/>
        <end position="294"/>
    </location>
</feature>
<feature type="transmembrane region" description="Helical" evidence="1">
    <location>
        <begin position="143"/>
        <end position="161"/>
    </location>
</feature>
<name>A0A975GAH4_9THEO</name>
<evidence type="ECO:0000313" key="2">
    <source>
        <dbReference type="EMBL" id="QSZ27102.1"/>
    </source>
</evidence>
<feature type="transmembrane region" description="Helical" evidence="1">
    <location>
        <begin position="12"/>
        <end position="33"/>
    </location>
</feature>
<feature type="transmembrane region" description="Helical" evidence="1">
    <location>
        <begin position="327"/>
        <end position="346"/>
    </location>
</feature>
<dbReference type="Pfam" id="PF07907">
    <property type="entry name" value="YibE_F"/>
    <property type="match status" value="1"/>
</dbReference>
<keyword evidence="1" id="KW-0812">Transmembrane</keyword>
<evidence type="ECO:0000256" key="1">
    <source>
        <dbReference type="SAM" id="Phobius"/>
    </source>
</evidence>
<sequence length="389" mass="42501">MFKILRNFVNLIMTAIFYLIIITTILFIIFTVVKVYSNNKSSNEIVTSKNTDEVYGKIINMEANSKKTNKDSHSFNVDIKILSGKFKGKTITVPNLVVGFISNSQSNNQEYAKLGDEVLVNLNQDADGNIKDAYIYEIVRYKYLYKLSLFFLILLILFGGIKGFKSIITLLITGFAVIKILIPLILNGYNAILTTAIICILLVIINLIIINGCNKKTLSAIIGTSGGVLIAGAIAFFLNSVIRVNGFTDEEIQSMINITQNQNINLTGIYFAGLIMGALGAVMDVSMSIASAVYEIKAIRPKISVIELIKSGMNVGKDIMGTMTNTLILAYVGGSMYIIIMILPYINTLSTVINQDIIAAEILKTLAGSIGLIIAIPLTVIVSTFLSLD</sequence>
<proteinExistence type="predicted"/>
<organism evidence="2 3">
    <name type="scientific">Aceticella autotrophica</name>
    <dbReference type="NCBI Taxonomy" id="2755338"/>
    <lineage>
        <taxon>Bacteria</taxon>
        <taxon>Bacillati</taxon>
        <taxon>Bacillota</taxon>
        <taxon>Clostridia</taxon>
        <taxon>Thermoanaerobacterales</taxon>
        <taxon>Thermoanaerobacteraceae</taxon>
        <taxon>Aceticella</taxon>
    </lineage>
</organism>
<dbReference type="RefSeq" id="WP_284679790.1">
    <property type="nucleotide sequence ID" value="NZ_CP060096.1"/>
</dbReference>
<feature type="transmembrane region" description="Helical" evidence="1">
    <location>
        <begin position="168"/>
        <end position="186"/>
    </location>
</feature>